<dbReference type="SUPFAM" id="SSF51161">
    <property type="entry name" value="Trimeric LpxA-like enzymes"/>
    <property type="match status" value="1"/>
</dbReference>
<dbReference type="InterPro" id="IPR018357">
    <property type="entry name" value="Hexapep_transf_CS"/>
</dbReference>
<dbReference type="InterPro" id="IPR051159">
    <property type="entry name" value="Hexapeptide_acetyltransf"/>
</dbReference>
<evidence type="ECO:0000256" key="1">
    <source>
        <dbReference type="ARBA" id="ARBA00022679"/>
    </source>
</evidence>
<dbReference type="EMBL" id="NPEF02000017">
    <property type="protein sequence ID" value="MDV6236903.1"/>
    <property type="molecule type" value="Genomic_DNA"/>
</dbReference>
<keyword evidence="1 4" id="KW-0808">Transferase</keyword>
<dbReference type="AlphaFoldDB" id="A0AAE4TX95"/>
<dbReference type="PROSITE" id="PS00101">
    <property type="entry name" value="HEXAPEP_TRANSFERASES"/>
    <property type="match status" value="1"/>
</dbReference>
<dbReference type="Pfam" id="PF00132">
    <property type="entry name" value="Hexapep"/>
    <property type="match status" value="1"/>
</dbReference>
<dbReference type="GO" id="GO:0016746">
    <property type="term" value="F:acyltransferase activity"/>
    <property type="evidence" value="ECO:0007669"/>
    <property type="project" value="UniProtKB-KW"/>
</dbReference>
<keyword evidence="5" id="KW-1185">Reference proteome</keyword>
<evidence type="ECO:0000313" key="4">
    <source>
        <dbReference type="EMBL" id="MDV6236903.1"/>
    </source>
</evidence>
<dbReference type="PANTHER" id="PTHR23416">
    <property type="entry name" value="SIALIC ACID SYNTHASE-RELATED"/>
    <property type="match status" value="1"/>
</dbReference>
<organism evidence="4 5">
    <name type="scientific">Leptospira ellisii</name>
    <dbReference type="NCBI Taxonomy" id="2023197"/>
    <lineage>
        <taxon>Bacteria</taxon>
        <taxon>Pseudomonadati</taxon>
        <taxon>Spirochaetota</taxon>
        <taxon>Spirochaetia</taxon>
        <taxon>Leptospirales</taxon>
        <taxon>Leptospiraceae</taxon>
        <taxon>Leptospira</taxon>
    </lineage>
</organism>
<accession>A0AAE4TX95</accession>
<dbReference type="PANTHER" id="PTHR23416:SF78">
    <property type="entry name" value="LIPOPOLYSACCHARIDE BIOSYNTHESIS O-ACETYL TRANSFERASE WBBJ-RELATED"/>
    <property type="match status" value="1"/>
</dbReference>
<dbReference type="RefSeq" id="WP_165783892.1">
    <property type="nucleotide sequence ID" value="NZ_NPEF02000017.1"/>
</dbReference>
<dbReference type="Gene3D" id="2.160.10.10">
    <property type="entry name" value="Hexapeptide repeat proteins"/>
    <property type="match status" value="1"/>
</dbReference>
<dbReference type="EC" id="2.3.1.-" evidence="4"/>
<reference evidence="4 5" key="1">
    <citation type="journal article" date="2018" name="Microb. Genom.">
        <title>Deciphering the unexplored Leptospira diversity from soils uncovers genomic evolution to virulence.</title>
        <authorList>
            <person name="Thibeaux R."/>
            <person name="Iraola G."/>
            <person name="Ferres I."/>
            <person name="Bierque E."/>
            <person name="Girault D."/>
            <person name="Soupe-Gilbert M.E."/>
            <person name="Picardeau M."/>
            <person name="Goarant C."/>
        </authorList>
    </citation>
    <scope>NUCLEOTIDE SEQUENCE [LARGE SCALE GENOMIC DNA]</scope>
    <source>
        <strain evidence="4 5">ATI7-C-A5</strain>
    </source>
</reference>
<comment type="caution">
    <text evidence="4">The sequence shown here is derived from an EMBL/GenBank/DDBJ whole genome shotgun (WGS) entry which is preliminary data.</text>
</comment>
<evidence type="ECO:0000256" key="2">
    <source>
        <dbReference type="ARBA" id="ARBA00022737"/>
    </source>
</evidence>
<proteinExistence type="predicted"/>
<dbReference type="InterPro" id="IPR001451">
    <property type="entry name" value="Hexapep"/>
</dbReference>
<keyword evidence="3 4" id="KW-0012">Acyltransferase</keyword>
<gene>
    <name evidence="4" type="ORF">CH379_014835</name>
</gene>
<evidence type="ECO:0000256" key="3">
    <source>
        <dbReference type="ARBA" id="ARBA00023315"/>
    </source>
</evidence>
<evidence type="ECO:0000313" key="5">
    <source>
        <dbReference type="Proteomes" id="UP000232122"/>
    </source>
</evidence>
<name>A0AAE4TX95_9LEPT</name>
<dbReference type="CDD" id="cd04647">
    <property type="entry name" value="LbH_MAT_like"/>
    <property type="match status" value="1"/>
</dbReference>
<keyword evidence="2" id="KW-0677">Repeat</keyword>
<dbReference type="Proteomes" id="UP000232122">
    <property type="component" value="Unassembled WGS sequence"/>
</dbReference>
<protein>
    <submittedName>
        <fullName evidence="4">Acyltransferase</fullName>
        <ecNumber evidence="4">2.3.1.-</ecNumber>
    </submittedName>
</protein>
<sequence>MLKMLFGILPEFLVNRVIIAIRDSRSSGWHFRKIRRVGRGTTFENGFRVYNGHKNIGIGKDVFLVDVLLNAGDGIGSIEIGDAVTFGHRVMVLARGHEYKLHSKLRQTGITEKPIRIENGAWIGSGSIVLGGVTIGEESVVGAGSVVTKDVPARCVYAGNPARFIKKIE</sequence>
<dbReference type="InterPro" id="IPR011004">
    <property type="entry name" value="Trimer_LpxA-like_sf"/>
</dbReference>